<name>A0A699ZRC5_HAELA</name>
<comment type="caution">
    <text evidence="1">The sequence shown here is derived from an EMBL/GenBank/DDBJ whole genome shotgun (WGS) entry which is preliminary data.</text>
</comment>
<evidence type="ECO:0000313" key="2">
    <source>
        <dbReference type="Proteomes" id="UP000485058"/>
    </source>
</evidence>
<sequence length="90" mass="9253">MKSEPVAITGVARNKGSADGERCLKLTWLALDGRPGSCSIAGCHGVCDTLFCDYCVTCSTDDAAWCLCRADAVGSPAGCGLGTPLIKPRS</sequence>
<dbReference type="AlphaFoldDB" id="A0A699ZRC5"/>
<accession>A0A699ZRC5</accession>
<evidence type="ECO:0000313" key="1">
    <source>
        <dbReference type="EMBL" id="GFH22239.1"/>
    </source>
</evidence>
<reference evidence="1 2" key="1">
    <citation type="submission" date="2020-02" db="EMBL/GenBank/DDBJ databases">
        <title>Draft genome sequence of Haematococcus lacustris strain NIES-144.</title>
        <authorList>
            <person name="Morimoto D."/>
            <person name="Nakagawa S."/>
            <person name="Yoshida T."/>
            <person name="Sawayama S."/>
        </authorList>
    </citation>
    <scope>NUCLEOTIDE SEQUENCE [LARGE SCALE GENOMIC DNA]</scope>
    <source>
        <strain evidence="1 2">NIES-144</strain>
    </source>
</reference>
<dbReference type="Proteomes" id="UP000485058">
    <property type="component" value="Unassembled WGS sequence"/>
</dbReference>
<proteinExistence type="predicted"/>
<organism evidence="1 2">
    <name type="scientific">Haematococcus lacustris</name>
    <name type="common">Green alga</name>
    <name type="synonym">Haematococcus pluvialis</name>
    <dbReference type="NCBI Taxonomy" id="44745"/>
    <lineage>
        <taxon>Eukaryota</taxon>
        <taxon>Viridiplantae</taxon>
        <taxon>Chlorophyta</taxon>
        <taxon>core chlorophytes</taxon>
        <taxon>Chlorophyceae</taxon>
        <taxon>CS clade</taxon>
        <taxon>Chlamydomonadales</taxon>
        <taxon>Haematococcaceae</taxon>
        <taxon>Haematococcus</taxon>
    </lineage>
</organism>
<dbReference type="EMBL" id="BLLF01001997">
    <property type="protein sequence ID" value="GFH22239.1"/>
    <property type="molecule type" value="Genomic_DNA"/>
</dbReference>
<protein>
    <submittedName>
        <fullName evidence="1">Uncharacterized protein</fullName>
    </submittedName>
</protein>
<gene>
    <name evidence="1" type="ORF">HaLaN_19670</name>
</gene>
<keyword evidence="2" id="KW-1185">Reference proteome</keyword>